<dbReference type="Proteomes" id="UP000662088">
    <property type="component" value="Unassembled WGS sequence"/>
</dbReference>
<protein>
    <submittedName>
        <fullName evidence="1">Uncharacterized protein</fullName>
    </submittedName>
</protein>
<organism evidence="1 2">
    <name type="scientific">Clostridium lentum</name>
    <dbReference type="NCBI Taxonomy" id="2763037"/>
    <lineage>
        <taxon>Bacteria</taxon>
        <taxon>Bacillati</taxon>
        <taxon>Bacillota</taxon>
        <taxon>Clostridia</taxon>
        <taxon>Eubacteriales</taxon>
        <taxon>Clostridiaceae</taxon>
        <taxon>Clostridium</taxon>
    </lineage>
</organism>
<dbReference type="RefSeq" id="WP_022212981.1">
    <property type="nucleotide sequence ID" value="NZ_JACOOQ010000013.1"/>
</dbReference>
<comment type="caution">
    <text evidence="1">The sequence shown here is derived from an EMBL/GenBank/DDBJ whole genome shotgun (WGS) entry which is preliminary data.</text>
</comment>
<sequence length="68" mass="8191">MINNLEHKFKVYYCIKKKKSNPVGDIINDFYFQDELGYVYAKDKHEAVEKFFKNFGFMNVISKIEQMN</sequence>
<reference evidence="1" key="1">
    <citation type="submission" date="2020-08" db="EMBL/GenBank/DDBJ databases">
        <title>Genome public.</title>
        <authorList>
            <person name="Liu C."/>
            <person name="Sun Q."/>
        </authorList>
    </citation>
    <scope>NUCLEOTIDE SEQUENCE</scope>
    <source>
        <strain evidence="1">NSJ-42</strain>
    </source>
</reference>
<evidence type="ECO:0000313" key="2">
    <source>
        <dbReference type="Proteomes" id="UP000662088"/>
    </source>
</evidence>
<name>A0A8I0DNU1_9CLOT</name>
<gene>
    <name evidence="1" type="ORF">H8R92_08790</name>
</gene>
<dbReference type="EMBL" id="JACOOQ010000013">
    <property type="protein sequence ID" value="MBC5640510.1"/>
    <property type="molecule type" value="Genomic_DNA"/>
</dbReference>
<keyword evidence="2" id="KW-1185">Reference proteome</keyword>
<proteinExistence type="predicted"/>
<dbReference type="AlphaFoldDB" id="A0A8I0DNU1"/>
<accession>A0A8I0DNU1</accession>
<evidence type="ECO:0000313" key="1">
    <source>
        <dbReference type="EMBL" id="MBC5640510.1"/>
    </source>
</evidence>